<evidence type="ECO:0000313" key="3">
    <source>
        <dbReference type="Proteomes" id="UP000041254"/>
    </source>
</evidence>
<feature type="compositionally biased region" description="Pro residues" evidence="1">
    <location>
        <begin position="594"/>
        <end position="606"/>
    </location>
</feature>
<dbReference type="VEuPathDB" id="CryptoDB:Vbra_1971"/>
<accession>A0A0G4EAS8</accession>
<keyword evidence="3" id="KW-1185">Reference proteome</keyword>
<dbReference type="AlphaFoldDB" id="A0A0G4EAS8"/>
<proteinExistence type="predicted"/>
<protein>
    <submittedName>
        <fullName evidence="2">Uncharacterized protein</fullName>
    </submittedName>
</protein>
<sequence length="703" mass="78076">MLNSSLNDKQTRKCKLCRTTTHKDPECTAFASRGPACITWSEQGQHLFRCTPDGQIDREGYYTLEADPEPPQLSQDEKKRMDLPENLPAQAVQVSLGSTGLLGGEEKKCRFVRKKSPECDKNAIWRYFDNFHRTADRPEGGCKMPLTDVEECPQVCLYHDFPDPMPRLYECGTDMKPRGRASPKTPTASRGLPIYVLATLGLRRKYTQNCFYDDTPASPIDTCRQEDIDKLAKQELMTACRNINGNLFVCSGASTTGYLDSADFEKDERAYAADVTVDILKEQHQCSFADVTPCQQGPRKDEGCKRSTSESDACNDVTACYDPQGAASKQPALVVCTGKDLRPFEVARLARIGEDQWALPQDSKDAGCTFERLPRCPHVHAERPPEPPPEQPGWCTSGYVPSLPSPEMAGDPCASVTACKTQGGELSLCGGSIDLGTVWAEEVDFKHDRALDIFTLMVELPSRGRHELSGETHRCAFEHPPPCPRGRPKEPPACRESSNCKGTRACVRPRGSEGPGTPTNSTLMLCKEDKGEATEFDGAYTVFRLTYRSDMNHAIEDWAYTLEQGPKRGCSFSRVPRCPLKLLASEEEEIELLGPPPLPLPPPPPVLGEEKKKQVQKPPSPTFKTQTWRFDGGRGQRKPHPTAPPVAAPVVSTEDKNRQAEGKPIAPPRRKREGRGEKARDRPMPLQGKEKEMKVVEEFQIEL</sequence>
<evidence type="ECO:0000313" key="2">
    <source>
        <dbReference type="EMBL" id="CEL92761.1"/>
    </source>
</evidence>
<dbReference type="Proteomes" id="UP000041254">
    <property type="component" value="Unassembled WGS sequence"/>
</dbReference>
<reference evidence="2 3" key="1">
    <citation type="submission" date="2014-11" db="EMBL/GenBank/DDBJ databases">
        <authorList>
            <person name="Zhu J."/>
            <person name="Qi W."/>
            <person name="Song R."/>
        </authorList>
    </citation>
    <scope>NUCLEOTIDE SEQUENCE [LARGE SCALE GENOMIC DNA]</scope>
</reference>
<organism evidence="2 3">
    <name type="scientific">Vitrella brassicaformis (strain CCMP3155)</name>
    <dbReference type="NCBI Taxonomy" id="1169540"/>
    <lineage>
        <taxon>Eukaryota</taxon>
        <taxon>Sar</taxon>
        <taxon>Alveolata</taxon>
        <taxon>Colpodellida</taxon>
        <taxon>Vitrellaceae</taxon>
        <taxon>Vitrella</taxon>
    </lineage>
</organism>
<gene>
    <name evidence="2" type="ORF">Vbra_1971</name>
</gene>
<evidence type="ECO:0000256" key="1">
    <source>
        <dbReference type="SAM" id="MobiDB-lite"/>
    </source>
</evidence>
<feature type="region of interest" description="Disordered" evidence="1">
    <location>
        <begin position="379"/>
        <end position="398"/>
    </location>
</feature>
<feature type="compositionally biased region" description="Basic and acidic residues" evidence="1">
    <location>
        <begin position="674"/>
        <end position="691"/>
    </location>
</feature>
<dbReference type="EMBL" id="CDMY01000104">
    <property type="protein sequence ID" value="CEL92761.1"/>
    <property type="molecule type" value="Genomic_DNA"/>
</dbReference>
<dbReference type="InParanoid" id="A0A0G4EAS8"/>
<feature type="region of interest" description="Disordered" evidence="1">
    <location>
        <begin position="593"/>
        <end position="691"/>
    </location>
</feature>
<name>A0A0G4EAS8_VITBC</name>